<dbReference type="Gene3D" id="3.20.20.80">
    <property type="entry name" value="Glycosidases"/>
    <property type="match status" value="3"/>
</dbReference>
<evidence type="ECO:0000259" key="1">
    <source>
        <dbReference type="SMART" id="SM00642"/>
    </source>
</evidence>
<dbReference type="OrthoDB" id="9761577at2"/>
<dbReference type="AlphaFoldDB" id="A0A1H1PC33"/>
<dbReference type="GO" id="GO:0047470">
    <property type="term" value="F:(1,4)-alpha-D-glucan 1-alpha-D-glucosylmutase activity"/>
    <property type="evidence" value="ECO:0007669"/>
    <property type="project" value="TreeGrafter"/>
</dbReference>
<gene>
    <name evidence="2" type="ORF">SAMN05216271_1121</name>
</gene>
<dbReference type="InterPro" id="IPR006047">
    <property type="entry name" value="GH13_cat_dom"/>
</dbReference>
<dbReference type="SMART" id="SM00642">
    <property type="entry name" value="Aamy"/>
    <property type="match status" value="1"/>
</dbReference>
<dbReference type="PANTHER" id="PTHR10357">
    <property type="entry name" value="ALPHA-AMYLASE FAMILY MEMBER"/>
    <property type="match status" value="1"/>
</dbReference>
<dbReference type="InterPro" id="IPR017853">
    <property type="entry name" value="GH"/>
</dbReference>
<protein>
    <submittedName>
        <fullName evidence="2">(1-&gt;4)-alpha-D-glucan 1-alpha-D-glucosylmutase</fullName>
    </submittedName>
</protein>
<dbReference type="Gene3D" id="3.30.750.90">
    <property type="match status" value="1"/>
</dbReference>
<accession>A0A1H1PC33</accession>
<dbReference type="Gene3D" id="3.30.1590.10">
    <property type="entry name" value="Maltooligosyl trehalose synthase, domain 2"/>
    <property type="match status" value="1"/>
</dbReference>
<proteinExistence type="predicted"/>
<dbReference type="Pfam" id="PF00128">
    <property type="entry name" value="Alpha-amylase"/>
    <property type="match status" value="1"/>
</dbReference>
<dbReference type="CDD" id="cd11336">
    <property type="entry name" value="AmyAc_MTSase"/>
    <property type="match status" value="1"/>
</dbReference>
<evidence type="ECO:0000313" key="2">
    <source>
        <dbReference type="EMBL" id="SDS08595.1"/>
    </source>
</evidence>
<dbReference type="RefSeq" id="WP_092284618.1">
    <property type="nucleotide sequence ID" value="NZ_LT629763.1"/>
</dbReference>
<sequence>MNELNATIRLQCHSGFTLDDAAAQVNYFARLGITHLYLSPILQARAGSTHGYDVVDPTCVSRELGGEAALQRLVSALRAKQMGLIVDIVPNHMHVADSANLWWQDVLEWGPASRWANYFDIDWQSPSNELRGKVLIPVLDGDLEQVIRQQQLQLHFSPEKGRFHVKYFDHHLPLCPVSYAQILQGCEEPQLVGLGEAFVALEGQQDAYIEASRLSHALATSCQQPFVLKTIRDRVATYNADTGAARDSTQRLLADQHYWLNDWRSAQKLINWRRFFDINQLGALRVEDGEVFEATHAKIFELIERGLIDGVRVDHIDGLADPAHYCRRLRRRLDRLQQNRPADLPWHNLPIYVEKILASDETLPKAWPVEGTTGYEFMNEVSLLLHDPDGAHTLRQLWKDCTGRSGDFLHEVHQARAFLLDTALQADFDKVARSLSKLANNVHARQQYKLDDIRRVLREILLQFPVYRLYAGSCGRSPEDEEVMRQVVEAAREALAEADWPLLEQMDHWLGGQPLYNNPPGPLRKLHREVLTRFHQLTAPLAAKAVEDTAFYRHAVSLSRNDVGFDPEHLAMPVTQFHEHCQRRAQQHPLSMLTTATHDNKRGEDLRARLAVISGSADWYASNIKSWMQQAAPLRRKCGDQEAPAPHDEVALYQMLLGGWPLHGSEMNEFLPRLQQWQQKALREAKLQSSWWRPNEEYERACADFVARLLDNPEHQALRQSIESAALALAPAGALNSLAQTLLRLTTPGIPDLYQGCELWDFSFVDPDNRRPVDFTLRATALGGVDDPKALLENWRDGKIKQWLIATVLQHRLGRSKLYREGRYLPLAVHGEQAEHLIAFARARESEYDVVVAPRLPLPLLDGAHLPLIPAGSWGDTWIELPPCLPENALLQSLFCNTDFAARGRKLPAQVLLERFPVQVLCLNGAPAQYYNEQSSLEKPPKEVVQ</sequence>
<name>A0A1H1PC33_9GAMM</name>
<dbReference type="GO" id="GO:0030980">
    <property type="term" value="P:alpha-glucan catabolic process"/>
    <property type="evidence" value="ECO:0007669"/>
    <property type="project" value="TreeGrafter"/>
</dbReference>
<dbReference type="InterPro" id="IPR012767">
    <property type="entry name" value="Trehalose_TreY"/>
</dbReference>
<dbReference type="NCBIfam" id="TIGR02401">
    <property type="entry name" value="trehalose_TreY"/>
    <property type="match status" value="1"/>
</dbReference>
<reference evidence="3" key="1">
    <citation type="submission" date="2016-10" db="EMBL/GenBank/DDBJ databases">
        <authorList>
            <person name="Varghese N."/>
            <person name="Submissions S."/>
        </authorList>
    </citation>
    <scope>NUCLEOTIDE SEQUENCE [LARGE SCALE GENOMIC DNA]</scope>
    <source>
        <strain evidence="3">JCM 14963</strain>
    </source>
</reference>
<dbReference type="EMBL" id="LT629763">
    <property type="protein sequence ID" value="SDS08595.1"/>
    <property type="molecule type" value="Genomic_DNA"/>
</dbReference>
<organism evidence="2 3">
    <name type="scientific">Halopseudomonas sabulinigri</name>
    <dbReference type="NCBI Taxonomy" id="472181"/>
    <lineage>
        <taxon>Bacteria</taxon>
        <taxon>Pseudomonadati</taxon>
        <taxon>Pseudomonadota</taxon>
        <taxon>Gammaproteobacteria</taxon>
        <taxon>Pseudomonadales</taxon>
        <taxon>Pseudomonadaceae</taxon>
        <taxon>Halopseudomonas</taxon>
    </lineage>
</organism>
<dbReference type="GO" id="GO:0005992">
    <property type="term" value="P:trehalose biosynthetic process"/>
    <property type="evidence" value="ECO:0007669"/>
    <property type="project" value="TreeGrafter"/>
</dbReference>
<dbReference type="PANTHER" id="PTHR10357:SF216">
    <property type="entry name" value="MALTOOLIGOSYL TREHALOSE SYNTHASE-RELATED"/>
    <property type="match status" value="1"/>
</dbReference>
<dbReference type="Proteomes" id="UP000243413">
    <property type="component" value="Chromosome I"/>
</dbReference>
<evidence type="ECO:0000313" key="3">
    <source>
        <dbReference type="Proteomes" id="UP000243413"/>
    </source>
</evidence>
<feature type="domain" description="Glycosyl hydrolase family 13 catalytic" evidence="1">
    <location>
        <begin position="5"/>
        <end position="796"/>
    </location>
</feature>
<dbReference type="STRING" id="472181.SAMN05216271_1121"/>
<dbReference type="SUPFAM" id="SSF51445">
    <property type="entry name" value="(Trans)glycosidases"/>
    <property type="match status" value="1"/>
</dbReference>